<sequence>MQSSACSRQFSLSSVLVSVRKFRALILQISIILKF</sequence>
<evidence type="ECO:0000313" key="1">
    <source>
        <dbReference type="EMBL" id="JAH85730.1"/>
    </source>
</evidence>
<dbReference type="EMBL" id="GBXM01022847">
    <property type="protein sequence ID" value="JAH85730.1"/>
    <property type="molecule type" value="Transcribed_RNA"/>
</dbReference>
<dbReference type="AlphaFoldDB" id="A0A0E9W854"/>
<proteinExistence type="predicted"/>
<reference evidence="1" key="1">
    <citation type="submission" date="2014-11" db="EMBL/GenBank/DDBJ databases">
        <authorList>
            <person name="Amaro Gonzalez C."/>
        </authorList>
    </citation>
    <scope>NUCLEOTIDE SEQUENCE</scope>
</reference>
<accession>A0A0E9W854</accession>
<name>A0A0E9W854_ANGAN</name>
<protein>
    <submittedName>
        <fullName evidence="1">Uncharacterized protein</fullName>
    </submittedName>
</protein>
<reference evidence="1" key="2">
    <citation type="journal article" date="2015" name="Fish Shellfish Immunol.">
        <title>Early steps in the European eel (Anguilla anguilla)-Vibrio vulnificus interaction in the gills: Role of the RtxA13 toxin.</title>
        <authorList>
            <person name="Callol A."/>
            <person name="Pajuelo D."/>
            <person name="Ebbesson L."/>
            <person name="Teles M."/>
            <person name="MacKenzie S."/>
            <person name="Amaro C."/>
        </authorList>
    </citation>
    <scope>NUCLEOTIDE SEQUENCE</scope>
</reference>
<organism evidence="1">
    <name type="scientific">Anguilla anguilla</name>
    <name type="common">European freshwater eel</name>
    <name type="synonym">Muraena anguilla</name>
    <dbReference type="NCBI Taxonomy" id="7936"/>
    <lineage>
        <taxon>Eukaryota</taxon>
        <taxon>Metazoa</taxon>
        <taxon>Chordata</taxon>
        <taxon>Craniata</taxon>
        <taxon>Vertebrata</taxon>
        <taxon>Euteleostomi</taxon>
        <taxon>Actinopterygii</taxon>
        <taxon>Neopterygii</taxon>
        <taxon>Teleostei</taxon>
        <taxon>Anguilliformes</taxon>
        <taxon>Anguillidae</taxon>
        <taxon>Anguilla</taxon>
    </lineage>
</organism>